<feature type="domain" description="Thioredoxin-like fold" evidence="1">
    <location>
        <begin position="2"/>
        <end position="59"/>
    </location>
</feature>
<dbReference type="Proteomes" id="UP000545761">
    <property type="component" value="Unassembled WGS sequence"/>
</dbReference>
<evidence type="ECO:0000259" key="1">
    <source>
        <dbReference type="Pfam" id="PF13192"/>
    </source>
</evidence>
<sequence>MELVVLAVSGCPNAPAMLQRLEQVLPESAGSVDVRVISSEEEAARYGMHGSPTLLVNGANPFAAPEATVSVSCRIYRDADGRAAGAPSVEQLAAALQQARRTEG</sequence>
<evidence type="ECO:0000313" key="3">
    <source>
        <dbReference type="Proteomes" id="UP000545761"/>
    </source>
</evidence>
<proteinExistence type="predicted"/>
<evidence type="ECO:0000313" key="2">
    <source>
        <dbReference type="EMBL" id="MBA2951752.1"/>
    </source>
</evidence>
<dbReference type="EMBL" id="JACEHE010000054">
    <property type="protein sequence ID" value="MBA2951752.1"/>
    <property type="molecule type" value="Genomic_DNA"/>
</dbReference>
<reference evidence="2 3" key="1">
    <citation type="submission" date="2020-07" db="EMBL/GenBank/DDBJ databases">
        <title>Streptomyces isolated from Indian soil.</title>
        <authorList>
            <person name="Mandal S."/>
            <person name="Maiti P.K."/>
        </authorList>
    </citation>
    <scope>NUCLEOTIDE SEQUENCE [LARGE SCALE GENOMIC DNA]</scope>
    <source>
        <strain evidence="2 3">PSKA28</strain>
    </source>
</reference>
<accession>A0A7W0IDW9</accession>
<protein>
    <submittedName>
        <fullName evidence="2">Thioredoxin family protein</fullName>
    </submittedName>
</protein>
<gene>
    <name evidence="2" type="ORF">H1D24_39845</name>
</gene>
<dbReference type="SUPFAM" id="SSF52833">
    <property type="entry name" value="Thioredoxin-like"/>
    <property type="match status" value="1"/>
</dbReference>
<name>A0A7W0IDW9_9ACTN</name>
<dbReference type="Gene3D" id="3.40.30.10">
    <property type="entry name" value="Glutaredoxin"/>
    <property type="match status" value="1"/>
</dbReference>
<comment type="caution">
    <text evidence="2">The sequence shown here is derived from an EMBL/GenBank/DDBJ whole genome shotgun (WGS) entry which is preliminary data.</text>
</comment>
<dbReference type="RefSeq" id="WP_181662665.1">
    <property type="nucleotide sequence ID" value="NZ_JACEHE010000054.1"/>
</dbReference>
<dbReference type="Pfam" id="PF13192">
    <property type="entry name" value="Thioredoxin_3"/>
    <property type="match status" value="1"/>
</dbReference>
<dbReference type="InterPro" id="IPR012336">
    <property type="entry name" value="Thioredoxin-like_fold"/>
</dbReference>
<dbReference type="InterPro" id="IPR036249">
    <property type="entry name" value="Thioredoxin-like_sf"/>
</dbReference>
<dbReference type="AlphaFoldDB" id="A0A7W0IDW9"/>
<organism evidence="2 3">
    <name type="scientific">Streptomyces himalayensis subsp. himalayensis</name>
    <dbReference type="NCBI Taxonomy" id="2756131"/>
    <lineage>
        <taxon>Bacteria</taxon>
        <taxon>Bacillati</taxon>
        <taxon>Actinomycetota</taxon>
        <taxon>Actinomycetes</taxon>
        <taxon>Kitasatosporales</taxon>
        <taxon>Streptomycetaceae</taxon>
        <taxon>Streptomyces</taxon>
        <taxon>Streptomyces himalayensis</taxon>
    </lineage>
</organism>